<dbReference type="Proteomes" id="UP001500596">
    <property type="component" value="Unassembled WGS sequence"/>
</dbReference>
<dbReference type="EMBL" id="BAAAPK010000001">
    <property type="protein sequence ID" value="GAA1665677.1"/>
    <property type="molecule type" value="Genomic_DNA"/>
</dbReference>
<dbReference type="RefSeq" id="WP_344051715.1">
    <property type="nucleotide sequence ID" value="NZ_BAAAPK010000001.1"/>
</dbReference>
<dbReference type="SUPFAM" id="SSF160467">
    <property type="entry name" value="PH0987 N-terminal domain-like"/>
    <property type="match status" value="1"/>
</dbReference>
<evidence type="ECO:0000259" key="5">
    <source>
        <dbReference type="SMART" id="SM00796"/>
    </source>
</evidence>
<feature type="domain" description="Carboxyltransferase" evidence="5">
    <location>
        <begin position="3"/>
        <end position="195"/>
    </location>
</feature>
<proteinExistence type="predicted"/>
<dbReference type="InterPro" id="IPR003778">
    <property type="entry name" value="CT_A_B"/>
</dbReference>
<keyword evidence="8" id="KW-1185">Reference proteome</keyword>
<evidence type="ECO:0000256" key="1">
    <source>
        <dbReference type="ARBA" id="ARBA00022741"/>
    </source>
</evidence>
<organism evidence="7 8">
    <name type="scientific">Microbacterium lacus</name>
    <dbReference type="NCBI Taxonomy" id="415217"/>
    <lineage>
        <taxon>Bacteria</taxon>
        <taxon>Bacillati</taxon>
        <taxon>Actinomycetota</taxon>
        <taxon>Actinomycetes</taxon>
        <taxon>Micrococcales</taxon>
        <taxon>Microbacteriaceae</taxon>
        <taxon>Microbacterium</taxon>
    </lineage>
</organism>
<feature type="region of interest" description="Disordered" evidence="4">
    <location>
        <begin position="197"/>
        <end position="235"/>
    </location>
</feature>
<evidence type="ECO:0000256" key="3">
    <source>
        <dbReference type="ARBA" id="ARBA00022840"/>
    </source>
</evidence>
<sequence length="524" mass="54870">MSTRILPLGQRALLAEVPDLADVLALHARLEASRPAGVIDLVPAARTVMVRVDPRVLLLSAARAWIEAASTDAAPLLAADTREVEIGVRYGGADLAETAQLLGVSADELVARHTAARWTVAFTGFAPGFGYLVSPDWPFDVPRLAAPRTRVPAGAVGLAGEFTGAYPRATPGGWRLIGTTDAALFDPDAASPALLAPGTRVRFRPARPRPDAETTSARRDHGVHPPSRRAEVVSRSGGIEVVEPGLLATVQDLGRGGAAALGVARSGALDRGSARTANRLVGNPESAAVIEVTMGGFRAVARRDLWFAVAGAWGPIRLAGHELDPYEAHAWPAGEELHLDWFAHGARGYLAVRGGIRGPKALGSHATDVLSGLGPPRLDAGAVLEVGATPDAPIPVADLAPWGAPHDDELEIELAPGPRAEWFTASARDALFEAVWTVTNDADRVGMRLDGPELQRERAGELPSEAMVAGALQVPPSGRPTILLADGPVTGGYPVIAVATDAALDLLAQARPGTRIRFRHARQV</sequence>
<dbReference type="PANTHER" id="PTHR43309:SF3">
    <property type="entry name" value="5-OXOPROLINASE SUBUNIT C"/>
    <property type="match status" value="1"/>
</dbReference>
<reference evidence="8" key="1">
    <citation type="journal article" date="2019" name="Int. J. Syst. Evol. Microbiol.">
        <title>The Global Catalogue of Microorganisms (GCM) 10K type strain sequencing project: providing services to taxonomists for standard genome sequencing and annotation.</title>
        <authorList>
            <consortium name="The Broad Institute Genomics Platform"/>
            <consortium name="The Broad Institute Genome Sequencing Center for Infectious Disease"/>
            <person name="Wu L."/>
            <person name="Ma J."/>
        </authorList>
    </citation>
    <scope>NUCLEOTIDE SEQUENCE [LARGE SCALE GENOMIC DNA]</scope>
    <source>
        <strain evidence="8">JCM 15575</strain>
    </source>
</reference>
<evidence type="ECO:0000313" key="8">
    <source>
        <dbReference type="Proteomes" id="UP001500596"/>
    </source>
</evidence>
<keyword evidence="1" id="KW-0547">Nucleotide-binding</keyword>
<dbReference type="Pfam" id="PF02682">
    <property type="entry name" value="CT_C_D"/>
    <property type="match status" value="1"/>
</dbReference>
<dbReference type="InterPro" id="IPR003833">
    <property type="entry name" value="CT_C_D"/>
</dbReference>
<dbReference type="SUPFAM" id="SSF50891">
    <property type="entry name" value="Cyclophilin-like"/>
    <property type="match status" value="2"/>
</dbReference>
<name>A0ABP4S4P0_9MICO</name>
<dbReference type="NCBIfam" id="TIGR00724">
    <property type="entry name" value="urea_amlyse_rel"/>
    <property type="match status" value="1"/>
</dbReference>
<dbReference type="SMART" id="SM00797">
    <property type="entry name" value="AHS2"/>
    <property type="match status" value="1"/>
</dbReference>
<accession>A0ABP4S4P0</accession>
<dbReference type="InterPro" id="IPR052708">
    <property type="entry name" value="PxpC"/>
</dbReference>
<gene>
    <name evidence="7" type="ORF">GCM10009807_07300</name>
</gene>
<feature type="compositionally biased region" description="Basic and acidic residues" evidence="4">
    <location>
        <begin position="208"/>
        <end position="232"/>
    </location>
</feature>
<evidence type="ECO:0000256" key="2">
    <source>
        <dbReference type="ARBA" id="ARBA00022801"/>
    </source>
</evidence>
<evidence type="ECO:0000256" key="4">
    <source>
        <dbReference type="SAM" id="MobiDB-lite"/>
    </source>
</evidence>
<dbReference type="PANTHER" id="PTHR43309">
    <property type="entry name" value="5-OXOPROLINASE SUBUNIT C"/>
    <property type="match status" value="1"/>
</dbReference>
<keyword evidence="2" id="KW-0378">Hydrolase</keyword>
<keyword evidence="3" id="KW-0067">ATP-binding</keyword>
<dbReference type="Gene3D" id="2.40.100.10">
    <property type="entry name" value="Cyclophilin-like"/>
    <property type="match status" value="2"/>
</dbReference>
<dbReference type="InterPro" id="IPR029000">
    <property type="entry name" value="Cyclophilin-like_dom_sf"/>
</dbReference>
<comment type="caution">
    <text evidence="7">The sequence shown here is derived from an EMBL/GenBank/DDBJ whole genome shotgun (WGS) entry which is preliminary data.</text>
</comment>
<evidence type="ECO:0000259" key="6">
    <source>
        <dbReference type="SMART" id="SM00797"/>
    </source>
</evidence>
<dbReference type="Gene3D" id="3.30.1360.40">
    <property type="match status" value="1"/>
</dbReference>
<dbReference type="SMART" id="SM00796">
    <property type="entry name" value="AHS1"/>
    <property type="match status" value="1"/>
</dbReference>
<dbReference type="Pfam" id="PF02626">
    <property type="entry name" value="CT_A_B"/>
    <property type="match status" value="1"/>
</dbReference>
<protein>
    <submittedName>
        <fullName evidence="7">Urea amidolyase family protein</fullName>
    </submittedName>
</protein>
<evidence type="ECO:0000313" key="7">
    <source>
        <dbReference type="EMBL" id="GAA1665677.1"/>
    </source>
</evidence>
<feature type="domain" description="Carboxyltransferase" evidence="6">
    <location>
        <begin position="260"/>
        <end position="523"/>
    </location>
</feature>